<reference evidence="10 11" key="1">
    <citation type="journal article" date="2019" name="Nat. Plants">
        <title>Stout camphor tree genome fills gaps in understanding of flowering plant genome evolution.</title>
        <authorList>
            <person name="Chaw S.M."/>
            <person name="Liu Y.C."/>
            <person name="Wu Y.W."/>
            <person name="Wang H.Y."/>
            <person name="Lin C.I."/>
            <person name="Wu C.S."/>
            <person name="Ke H.M."/>
            <person name="Chang L.Y."/>
            <person name="Hsu C.Y."/>
            <person name="Yang H.T."/>
            <person name="Sudianto E."/>
            <person name="Hsu M.H."/>
            <person name="Wu K.P."/>
            <person name="Wang L.N."/>
            <person name="Leebens-Mack J.H."/>
            <person name="Tsai I.J."/>
        </authorList>
    </citation>
    <scope>NUCLEOTIDE SEQUENCE [LARGE SCALE GENOMIC DNA]</scope>
    <source>
        <strain evidence="11">cv. Chaw 1501</strain>
        <tissue evidence="10">Young leaves</tissue>
    </source>
</reference>
<organism evidence="10 11">
    <name type="scientific">Cinnamomum micranthum f. kanehirae</name>
    <dbReference type="NCBI Taxonomy" id="337451"/>
    <lineage>
        <taxon>Eukaryota</taxon>
        <taxon>Viridiplantae</taxon>
        <taxon>Streptophyta</taxon>
        <taxon>Embryophyta</taxon>
        <taxon>Tracheophyta</taxon>
        <taxon>Spermatophyta</taxon>
        <taxon>Magnoliopsida</taxon>
        <taxon>Magnoliidae</taxon>
        <taxon>Laurales</taxon>
        <taxon>Lauraceae</taxon>
        <taxon>Cinnamomum</taxon>
    </lineage>
</organism>
<keyword evidence="7 9" id="KW-1133">Transmembrane helix</keyword>
<keyword evidence="6" id="KW-0809">Transit peptide</keyword>
<dbReference type="InterPro" id="IPR021825">
    <property type="entry name" value="RETICULATA-related"/>
</dbReference>
<evidence type="ECO:0000256" key="1">
    <source>
        <dbReference type="ARBA" id="ARBA00004508"/>
    </source>
</evidence>
<keyword evidence="11" id="KW-1185">Reference proteome</keyword>
<dbReference type="GO" id="GO:0099402">
    <property type="term" value="P:plant organ development"/>
    <property type="evidence" value="ECO:0007669"/>
    <property type="project" value="TreeGrafter"/>
</dbReference>
<dbReference type="EMBL" id="QPKB01000007">
    <property type="protein sequence ID" value="RWR88201.1"/>
    <property type="molecule type" value="Genomic_DNA"/>
</dbReference>
<dbReference type="PANTHER" id="PTHR31038:SF18">
    <property type="entry name" value="PROTEIN RETICULATA-RELATED 1, CHLOROPLASTIC"/>
    <property type="match status" value="1"/>
</dbReference>
<evidence type="ECO:0000256" key="9">
    <source>
        <dbReference type="SAM" id="Phobius"/>
    </source>
</evidence>
<keyword evidence="3" id="KW-0150">Chloroplast</keyword>
<accession>A0A3S3QQR4</accession>
<evidence type="ECO:0000256" key="8">
    <source>
        <dbReference type="ARBA" id="ARBA00023136"/>
    </source>
</evidence>
<evidence type="ECO:0000313" key="11">
    <source>
        <dbReference type="Proteomes" id="UP000283530"/>
    </source>
</evidence>
<gene>
    <name evidence="10" type="ORF">CKAN_01719300</name>
</gene>
<dbReference type="Pfam" id="PF11891">
    <property type="entry name" value="RETICULATA-like"/>
    <property type="match status" value="1"/>
</dbReference>
<comment type="subcellular location">
    <subcellularLocation>
        <location evidence="1">Plastid</location>
        <location evidence="1">Chloroplast membrane</location>
        <topology evidence="1">Multi-pass membrane protein</topology>
    </subcellularLocation>
</comment>
<dbReference type="AlphaFoldDB" id="A0A3S3QQR4"/>
<keyword evidence="5 9" id="KW-0812">Transmembrane</keyword>
<evidence type="ECO:0000256" key="7">
    <source>
        <dbReference type="ARBA" id="ARBA00022989"/>
    </source>
</evidence>
<evidence type="ECO:0000256" key="5">
    <source>
        <dbReference type="ARBA" id="ARBA00022692"/>
    </source>
</evidence>
<proteinExistence type="inferred from homology"/>
<dbReference type="GO" id="GO:0009706">
    <property type="term" value="C:chloroplast inner membrane"/>
    <property type="evidence" value="ECO:0007669"/>
    <property type="project" value="TreeGrafter"/>
</dbReference>
<comment type="caution">
    <text evidence="10">The sequence shown here is derived from an EMBL/GenBank/DDBJ whole genome shotgun (WGS) entry which is preliminary data.</text>
</comment>
<evidence type="ECO:0000313" key="10">
    <source>
        <dbReference type="EMBL" id="RWR88201.1"/>
    </source>
</evidence>
<sequence>MDFWEEFELYVADLLVGVVVDIALVGLLAPYVRIGKPSVSKGFFGRVQQTCGALPSRDVKFTSYFWKTLWAMMGGLNFTFLLEVRARGWRLMAGDDDGAAKGIRLVQGVSEVGFRVRVGFLFWMVDGALTVWDGGPSSNGKVWVMLSWGSAGVLGFGLGSGWEVFGRMGDCGLLVDGWMDLGTGVWMQGDGVKGLDEGIRVSGNRLAEVVRDYEHG</sequence>
<feature type="transmembrane region" description="Helical" evidence="9">
    <location>
        <begin position="12"/>
        <end position="32"/>
    </location>
</feature>
<evidence type="ECO:0000256" key="4">
    <source>
        <dbReference type="ARBA" id="ARBA00022640"/>
    </source>
</evidence>
<name>A0A3S3QQR4_9MAGN</name>
<dbReference type="Proteomes" id="UP000283530">
    <property type="component" value="Unassembled WGS sequence"/>
</dbReference>
<evidence type="ECO:0000256" key="2">
    <source>
        <dbReference type="ARBA" id="ARBA00010793"/>
    </source>
</evidence>
<evidence type="ECO:0000256" key="6">
    <source>
        <dbReference type="ARBA" id="ARBA00022946"/>
    </source>
</evidence>
<evidence type="ECO:0000256" key="3">
    <source>
        <dbReference type="ARBA" id="ARBA00022528"/>
    </source>
</evidence>
<keyword evidence="4" id="KW-0934">Plastid</keyword>
<keyword evidence="8 9" id="KW-0472">Membrane</keyword>
<comment type="similarity">
    <text evidence="2">Belongs to the RETICULATA family.</text>
</comment>
<dbReference type="PANTHER" id="PTHR31038">
    <property type="entry name" value="EXPRESSED PROTEIN-RELATED"/>
    <property type="match status" value="1"/>
</dbReference>
<dbReference type="OrthoDB" id="205639at2759"/>
<protein>
    <submittedName>
        <fullName evidence="10">Protein RETICULATA-RELATED 1, chloroplastic</fullName>
    </submittedName>
</protein>